<dbReference type="Pfam" id="PF05258">
    <property type="entry name" value="DciA"/>
    <property type="match status" value="1"/>
</dbReference>
<gene>
    <name evidence="2" type="ORF">OE699_09785</name>
</gene>
<dbReference type="EMBL" id="JAOWKW010000007">
    <property type="protein sequence ID" value="MCV2879145.1"/>
    <property type="molecule type" value="Genomic_DNA"/>
</dbReference>
<dbReference type="Proteomes" id="UP001526166">
    <property type="component" value="Unassembled WGS sequence"/>
</dbReference>
<dbReference type="PANTHER" id="PTHR36456">
    <property type="entry name" value="UPF0232 PROTEIN SCO3875"/>
    <property type="match status" value="1"/>
</dbReference>
<dbReference type="PANTHER" id="PTHR36456:SF1">
    <property type="entry name" value="UPF0232 PROTEIN SCO3875"/>
    <property type="match status" value="1"/>
</dbReference>
<evidence type="ECO:0000313" key="2">
    <source>
        <dbReference type="EMBL" id="MCV2879145.1"/>
    </source>
</evidence>
<organism evidence="2 3">
    <name type="scientific">Sedimentimonas flavescens</name>
    <dbReference type="NCBI Taxonomy" id="2851012"/>
    <lineage>
        <taxon>Bacteria</taxon>
        <taxon>Pseudomonadati</taxon>
        <taxon>Pseudomonadota</taxon>
        <taxon>Alphaproteobacteria</taxon>
        <taxon>Rhodobacterales</taxon>
        <taxon>Rhodobacter group</taxon>
        <taxon>Sedimentimonas</taxon>
    </lineage>
</organism>
<accession>A0ABT2ZZK7</accession>
<dbReference type="PIRSF" id="PIRSF032064">
    <property type="entry name" value="UCP032064"/>
    <property type="match status" value="1"/>
</dbReference>
<name>A0ABT2ZZK7_9RHOB</name>
<feature type="region of interest" description="Disordered" evidence="1">
    <location>
        <begin position="133"/>
        <end position="161"/>
    </location>
</feature>
<evidence type="ECO:0000313" key="3">
    <source>
        <dbReference type="Proteomes" id="UP001526166"/>
    </source>
</evidence>
<comment type="caution">
    <text evidence="2">The sequence shown here is derived from an EMBL/GenBank/DDBJ whole genome shotgun (WGS) entry which is preliminary data.</text>
</comment>
<evidence type="ECO:0000256" key="1">
    <source>
        <dbReference type="SAM" id="MobiDB-lite"/>
    </source>
</evidence>
<sequence length="187" mass="20324">MTGMAPKKPPQISDTPDRRMRGFEPAGRLLRERIRVAGESRGFAVSRLLTHWAEIVGEDIAAQTRPVKIKYGKEGFGATLTLLVRGASAPMLEMQKGEIQKKVNACYGYNAISSIMLTQTAPIGFAEGQAQFTPAPKAEKPPPSPELRARAHETAEGFGDPTLRAALEKLAQNVLSRSESRAKLKKG</sequence>
<dbReference type="InterPro" id="IPR007922">
    <property type="entry name" value="DciA-like"/>
</dbReference>
<feature type="region of interest" description="Disordered" evidence="1">
    <location>
        <begin position="1"/>
        <end position="22"/>
    </location>
</feature>
<reference evidence="2 3" key="1">
    <citation type="submission" date="2022-10" db="EMBL/GenBank/DDBJ databases">
        <title>Sinirhodobacter sp. nov., isolated from ocean surface sediments.</title>
        <authorList>
            <person name="He W."/>
            <person name="Wang L."/>
            <person name="Zhang D.-F."/>
        </authorList>
    </citation>
    <scope>NUCLEOTIDE SEQUENCE [LARGE SCALE GENOMIC DNA]</scope>
    <source>
        <strain evidence="2 3">WL0115</strain>
    </source>
</reference>
<proteinExistence type="predicted"/>
<protein>
    <submittedName>
        <fullName evidence="2">DUF721 domain-containing protein</fullName>
    </submittedName>
</protein>
<keyword evidence="3" id="KW-1185">Reference proteome</keyword>
<dbReference type="InterPro" id="IPR010593">
    <property type="entry name" value="DUF1159"/>
</dbReference>